<reference evidence="6 7" key="1">
    <citation type="submission" date="2020-08" db="EMBL/GenBank/DDBJ databases">
        <title>Sequencing the genomes of 1000 actinobacteria strains.</title>
        <authorList>
            <person name="Klenk H.-P."/>
        </authorList>
    </citation>
    <scope>NUCLEOTIDE SEQUENCE [LARGE SCALE GENOMIC DNA]</scope>
    <source>
        <strain evidence="6 7">DSM 41654</strain>
    </source>
</reference>
<feature type="chain" id="PRO_5030892851" evidence="3">
    <location>
        <begin position="21"/>
        <end position="495"/>
    </location>
</feature>
<accession>A0A7W7VWQ0</accession>
<evidence type="ECO:0000259" key="5">
    <source>
        <dbReference type="Pfam" id="PF08341"/>
    </source>
</evidence>
<evidence type="ECO:0000313" key="7">
    <source>
        <dbReference type="Proteomes" id="UP000540506"/>
    </source>
</evidence>
<dbReference type="RefSeq" id="WP_184938165.1">
    <property type="nucleotide sequence ID" value="NZ_JACHJV010000001.1"/>
</dbReference>
<evidence type="ECO:0000313" key="6">
    <source>
        <dbReference type="EMBL" id="MBB4925737.1"/>
    </source>
</evidence>
<dbReference type="NCBIfam" id="TIGR03934">
    <property type="entry name" value="TQXA_dom"/>
    <property type="match status" value="1"/>
</dbReference>
<dbReference type="Proteomes" id="UP000540506">
    <property type="component" value="Unassembled WGS sequence"/>
</dbReference>
<proteinExistence type="predicted"/>
<dbReference type="GO" id="GO:0016042">
    <property type="term" value="P:lipid catabolic process"/>
    <property type="evidence" value="ECO:0007669"/>
    <property type="project" value="InterPro"/>
</dbReference>
<dbReference type="GO" id="GO:0004629">
    <property type="term" value="F:phospholipase C activity"/>
    <property type="evidence" value="ECO:0007669"/>
    <property type="project" value="InterPro"/>
</dbReference>
<name>A0A7W7VWQ0_KITKI</name>
<keyword evidence="2" id="KW-0472">Membrane</keyword>
<keyword evidence="2" id="KW-1133">Transmembrane helix</keyword>
<feature type="domain" description="Thioester" evidence="5">
    <location>
        <begin position="69"/>
        <end position="170"/>
    </location>
</feature>
<dbReference type="Pfam" id="PF08341">
    <property type="entry name" value="TED"/>
    <property type="match status" value="1"/>
</dbReference>
<protein>
    <submittedName>
        <fullName evidence="6">TQXA domain-containing protein</fullName>
    </submittedName>
</protein>
<keyword evidence="2" id="KW-0812">Transmembrane</keyword>
<dbReference type="NCBIfam" id="NF041528">
    <property type="entry name" value="strep_LAETG"/>
    <property type="match status" value="1"/>
</dbReference>
<feature type="compositionally biased region" description="Low complexity" evidence="1">
    <location>
        <begin position="395"/>
        <end position="449"/>
    </location>
</feature>
<dbReference type="InterPro" id="IPR013552">
    <property type="entry name" value="Thioester_dom"/>
</dbReference>
<evidence type="ECO:0000259" key="4">
    <source>
        <dbReference type="Pfam" id="PF05506"/>
    </source>
</evidence>
<sequence length="495" mass="49060">MLTSSVMVSGGFVLAGAAVADGGGTGSGATATLQDGLKVGGQIKINDSDWNAGGGLIVLKNADGTEFDTYCIDLNMETKPHAKYQETAWSGTSLATNPDAGKINWILQNSYPQVSDLGKLGSEVGVDSLTADEAAAGTQAAIWHFSDHVKAVPVDAGAATLASYLISHVQDVKEPAPSLTLTPPSVSGKSGSLLGPITVASTSSSVAASLDATSSAAGVVLTDKNGNVLSDQSGNLTKPVKGGDQLFVKAPAGANAGTATITAKASADVQVGRAFTSLGYTPENHSQTLILAGTQTDTVTAGASATWAPAGPALAISALMDCTKNGVVVTATNNGDQPYTVTMTNEGATVPSFSVAPGQTQTSVVPVAEGKAYDIKVTGPKGQQEFQGIRNCQVAPTHSPSPSTSAGPVTSATPSSSSSRPATAAPSSSASASSPAVVAPSTSASPTATNGKSLAFTGGGGSTPLIASIAGALVLLGGGAVYTMRRRGRHSRTAA</sequence>
<evidence type="ECO:0000256" key="2">
    <source>
        <dbReference type="SAM" id="Phobius"/>
    </source>
</evidence>
<feature type="domain" description="Bacterial phospholipase C C-terminal" evidence="4">
    <location>
        <begin position="321"/>
        <end position="382"/>
    </location>
</feature>
<dbReference type="Gene3D" id="1.10.150.480">
    <property type="match status" value="1"/>
</dbReference>
<dbReference type="AlphaFoldDB" id="A0A7W7VWQ0"/>
<comment type="caution">
    <text evidence="6">The sequence shown here is derived from an EMBL/GenBank/DDBJ whole genome shotgun (WGS) entry which is preliminary data.</text>
</comment>
<feature type="transmembrane region" description="Helical" evidence="2">
    <location>
        <begin position="465"/>
        <end position="484"/>
    </location>
</feature>
<dbReference type="InterPro" id="IPR008475">
    <property type="entry name" value="PLipase_C_C"/>
</dbReference>
<keyword evidence="7" id="KW-1185">Reference proteome</keyword>
<evidence type="ECO:0000256" key="3">
    <source>
        <dbReference type="SAM" id="SignalP"/>
    </source>
</evidence>
<evidence type="ECO:0000256" key="1">
    <source>
        <dbReference type="SAM" id="MobiDB-lite"/>
    </source>
</evidence>
<feature type="signal peptide" evidence="3">
    <location>
        <begin position="1"/>
        <end position="20"/>
    </location>
</feature>
<dbReference type="Pfam" id="PF05506">
    <property type="entry name" value="PLipase_C_C"/>
    <property type="match status" value="1"/>
</dbReference>
<dbReference type="InterPro" id="IPR023849">
    <property type="entry name" value="TQXA_dom"/>
</dbReference>
<feature type="region of interest" description="Disordered" evidence="1">
    <location>
        <begin position="393"/>
        <end position="450"/>
    </location>
</feature>
<organism evidence="6 7">
    <name type="scientific">Kitasatospora kifunensis</name>
    <name type="common">Streptomyces kifunensis</name>
    <dbReference type="NCBI Taxonomy" id="58351"/>
    <lineage>
        <taxon>Bacteria</taxon>
        <taxon>Bacillati</taxon>
        <taxon>Actinomycetota</taxon>
        <taxon>Actinomycetes</taxon>
        <taxon>Kitasatosporales</taxon>
        <taxon>Streptomycetaceae</taxon>
        <taxon>Kitasatospora</taxon>
    </lineage>
</organism>
<keyword evidence="3" id="KW-0732">Signal</keyword>
<gene>
    <name evidence="6" type="ORF">FHR34_004730</name>
</gene>
<dbReference type="EMBL" id="JACHJV010000001">
    <property type="protein sequence ID" value="MBB4925737.1"/>
    <property type="molecule type" value="Genomic_DNA"/>
</dbReference>